<dbReference type="InterPro" id="IPR000923">
    <property type="entry name" value="BlueCu_1"/>
</dbReference>
<evidence type="ECO:0000256" key="3">
    <source>
        <dbReference type="SAM" id="SignalP"/>
    </source>
</evidence>
<feature type="signal peptide" evidence="3">
    <location>
        <begin position="1"/>
        <end position="19"/>
    </location>
</feature>
<dbReference type="InterPro" id="IPR008972">
    <property type="entry name" value="Cupredoxin"/>
</dbReference>
<dbReference type="AlphaFoldDB" id="A0A1E3H580"/>
<dbReference type="Gene3D" id="2.60.40.420">
    <property type="entry name" value="Cupredoxins - blue copper proteins"/>
    <property type="match status" value="1"/>
</dbReference>
<name>A0A1E3H580_9HYPH</name>
<feature type="domain" description="Blue (type 1) copper" evidence="4">
    <location>
        <begin position="52"/>
        <end position="155"/>
    </location>
</feature>
<evidence type="ECO:0000259" key="4">
    <source>
        <dbReference type="Pfam" id="PF00127"/>
    </source>
</evidence>
<dbReference type="Proteomes" id="UP000094622">
    <property type="component" value="Unassembled WGS sequence"/>
</dbReference>
<dbReference type="GO" id="GO:0005507">
    <property type="term" value="F:copper ion binding"/>
    <property type="evidence" value="ECO:0007669"/>
    <property type="project" value="InterPro"/>
</dbReference>
<evidence type="ECO:0000313" key="6">
    <source>
        <dbReference type="Proteomes" id="UP000094622"/>
    </source>
</evidence>
<organism evidence="5 6">
    <name type="scientific">Methylobrevis pamukkalensis</name>
    <dbReference type="NCBI Taxonomy" id="1439726"/>
    <lineage>
        <taxon>Bacteria</taxon>
        <taxon>Pseudomonadati</taxon>
        <taxon>Pseudomonadota</taxon>
        <taxon>Alphaproteobacteria</taxon>
        <taxon>Hyphomicrobiales</taxon>
        <taxon>Pleomorphomonadaceae</taxon>
        <taxon>Methylobrevis</taxon>
    </lineage>
</organism>
<dbReference type="RefSeq" id="WP_069306205.1">
    <property type="nucleotide sequence ID" value="NZ_MCRJ01000021.1"/>
</dbReference>
<proteinExistence type="predicted"/>
<gene>
    <name evidence="5" type="primary">petE</name>
    <name evidence="5" type="ORF">A6302_01237</name>
</gene>
<sequence length="156" mass="17013">MRLTVAFAAFALAASAAFAAGTGHTHDDEFAFGQPGDPAKAKRTIEIAMGETADGAMIFEPRDITVKRGETVRLKLVNKGEMDHELVLATREENDKHALEMMKNPDMEHDDPNGRRLAPGARDEIVWHFDKAGTFDFACLIPGHRDAGMHGSVVVD</sequence>
<reference evidence="5 6" key="1">
    <citation type="submission" date="2016-07" db="EMBL/GenBank/DDBJ databases">
        <title>Draft Genome Sequence of Methylobrevis pamukkalensis PK2.</title>
        <authorList>
            <person name="Vasilenko O.V."/>
            <person name="Doronina N.V."/>
            <person name="Shmareva M.N."/>
            <person name="Tarlachkov S.V."/>
            <person name="Mustakhimov I."/>
            <person name="Trotsenko Y.A."/>
        </authorList>
    </citation>
    <scope>NUCLEOTIDE SEQUENCE [LARGE SCALE GENOMIC DNA]</scope>
    <source>
        <strain evidence="5 6">PK2</strain>
    </source>
</reference>
<comment type="caution">
    <text evidence="5">The sequence shown here is derived from an EMBL/GenBank/DDBJ whole genome shotgun (WGS) entry which is preliminary data.</text>
</comment>
<keyword evidence="6" id="KW-1185">Reference proteome</keyword>
<dbReference type="PATRIC" id="fig|1439726.3.peg.1301"/>
<accession>A0A1E3H580</accession>
<dbReference type="CDD" id="cd04211">
    <property type="entry name" value="Cupredoxin_like_2"/>
    <property type="match status" value="1"/>
</dbReference>
<dbReference type="SUPFAM" id="SSF49503">
    <property type="entry name" value="Cupredoxins"/>
    <property type="match status" value="1"/>
</dbReference>
<dbReference type="GO" id="GO:0009055">
    <property type="term" value="F:electron transfer activity"/>
    <property type="evidence" value="ECO:0007669"/>
    <property type="project" value="InterPro"/>
</dbReference>
<dbReference type="InterPro" id="IPR050845">
    <property type="entry name" value="Cu-binding_ET"/>
</dbReference>
<dbReference type="OrthoDB" id="9816061at2"/>
<keyword evidence="3" id="KW-0732">Signal</keyword>
<dbReference type="PANTHER" id="PTHR38439">
    <property type="entry name" value="AURACYANIN-B"/>
    <property type="match status" value="1"/>
</dbReference>
<dbReference type="PROSITE" id="PS00079">
    <property type="entry name" value="MULTICOPPER_OXIDASE1"/>
    <property type="match status" value="1"/>
</dbReference>
<evidence type="ECO:0000313" key="5">
    <source>
        <dbReference type="EMBL" id="ODN71460.1"/>
    </source>
</evidence>
<dbReference type="Pfam" id="PF00127">
    <property type="entry name" value="Copper-bind"/>
    <property type="match status" value="1"/>
</dbReference>
<dbReference type="PANTHER" id="PTHR38439:SF3">
    <property type="entry name" value="COPPER-RESISTANT CUPROPROTEIN COPI"/>
    <property type="match status" value="1"/>
</dbReference>
<evidence type="ECO:0000256" key="2">
    <source>
        <dbReference type="ARBA" id="ARBA00023008"/>
    </source>
</evidence>
<feature type="chain" id="PRO_5009128920" evidence="3">
    <location>
        <begin position="20"/>
        <end position="156"/>
    </location>
</feature>
<dbReference type="EMBL" id="MCRJ01000021">
    <property type="protein sequence ID" value="ODN71460.1"/>
    <property type="molecule type" value="Genomic_DNA"/>
</dbReference>
<evidence type="ECO:0000256" key="1">
    <source>
        <dbReference type="ARBA" id="ARBA00022723"/>
    </source>
</evidence>
<keyword evidence="1" id="KW-0479">Metal-binding</keyword>
<dbReference type="InterPro" id="IPR033138">
    <property type="entry name" value="Cu_oxidase_CS"/>
</dbReference>
<protein>
    <submittedName>
        <fullName evidence="5">Plastocyanin</fullName>
    </submittedName>
</protein>
<keyword evidence="2" id="KW-0186">Copper</keyword>